<dbReference type="RefSeq" id="WP_074703044.1">
    <property type="nucleotide sequence ID" value="NZ_CP018863.1"/>
</dbReference>
<dbReference type="SUPFAM" id="SSF50022">
    <property type="entry name" value="ISP domain"/>
    <property type="match status" value="1"/>
</dbReference>
<sequence>MHKACPLKELAPGDALRLDTSPPIAVFHTEEGELFAIDDTCTHQDASLADGWVEGCEVECPLHASKFNLRTGKVDAPPAKLPVRVHEVEIVDGTIMVRESGDAPNLPPGLTVDGHI</sequence>
<keyword evidence="6" id="KW-0560">Oxidoreductase</keyword>
<dbReference type="InterPro" id="IPR017941">
    <property type="entry name" value="Rieske_2Fe-2S"/>
</dbReference>
<dbReference type="PANTHER" id="PTHR21496:SF23">
    <property type="entry name" value="3-PHENYLPROPIONATE_CINNAMIC ACID DIOXYGENASE FERREDOXIN SUBUNIT"/>
    <property type="match status" value="1"/>
</dbReference>
<evidence type="ECO:0000256" key="2">
    <source>
        <dbReference type="ARBA" id="ARBA00022723"/>
    </source>
</evidence>
<dbReference type="AlphaFoldDB" id="A0A1H1B850"/>
<evidence type="ECO:0000256" key="3">
    <source>
        <dbReference type="ARBA" id="ARBA00023004"/>
    </source>
</evidence>
<dbReference type="GO" id="GO:0046872">
    <property type="term" value="F:metal ion binding"/>
    <property type="evidence" value="ECO:0007669"/>
    <property type="project" value="UniProtKB-KW"/>
</dbReference>
<keyword evidence="1" id="KW-0001">2Fe-2S</keyword>
<dbReference type="PROSITE" id="PS51296">
    <property type="entry name" value="RIESKE"/>
    <property type="match status" value="1"/>
</dbReference>
<feature type="domain" description="Rieske" evidence="5">
    <location>
        <begin position="2"/>
        <end position="97"/>
    </location>
</feature>
<dbReference type="GO" id="GO:0016705">
    <property type="term" value="F:oxidoreductase activity, acting on paired donors, with incorporation or reduction of molecular oxygen"/>
    <property type="evidence" value="ECO:0007669"/>
    <property type="project" value="UniProtKB-ARBA"/>
</dbReference>
<organism evidence="6 7">
    <name type="scientific">Crystallibacter crystallopoietes</name>
    <dbReference type="NCBI Taxonomy" id="37928"/>
    <lineage>
        <taxon>Bacteria</taxon>
        <taxon>Bacillati</taxon>
        <taxon>Actinomycetota</taxon>
        <taxon>Actinomycetes</taxon>
        <taxon>Micrococcales</taxon>
        <taxon>Micrococcaceae</taxon>
        <taxon>Crystallibacter</taxon>
    </lineage>
</organism>
<dbReference type="CDD" id="cd03528">
    <property type="entry name" value="Rieske_RO_ferredoxin"/>
    <property type="match status" value="1"/>
</dbReference>
<dbReference type="InterPro" id="IPR036922">
    <property type="entry name" value="Rieske_2Fe-2S_sf"/>
</dbReference>
<gene>
    <name evidence="6" type="ORF">SAMN04489742_1287</name>
</gene>
<dbReference type="GO" id="GO:0051213">
    <property type="term" value="F:dioxygenase activity"/>
    <property type="evidence" value="ECO:0007669"/>
    <property type="project" value="UniProtKB-KW"/>
</dbReference>
<dbReference type="GO" id="GO:0004497">
    <property type="term" value="F:monooxygenase activity"/>
    <property type="evidence" value="ECO:0007669"/>
    <property type="project" value="UniProtKB-ARBA"/>
</dbReference>
<reference evidence="6 7" key="1">
    <citation type="submission" date="2016-10" db="EMBL/GenBank/DDBJ databases">
        <authorList>
            <person name="de Groot N.N."/>
        </authorList>
    </citation>
    <scope>NUCLEOTIDE SEQUENCE [LARGE SCALE GENOMIC DNA]</scope>
    <source>
        <strain evidence="6 7">DSM 20117</strain>
    </source>
</reference>
<dbReference type="EMBL" id="FNKH01000002">
    <property type="protein sequence ID" value="SDQ48125.1"/>
    <property type="molecule type" value="Genomic_DNA"/>
</dbReference>
<dbReference type="NCBIfam" id="NF007422">
    <property type="entry name" value="PRK09965.1"/>
    <property type="match status" value="1"/>
</dbReference>
<proteinExistence type="predicted"/>
<dbReference type="GO" id="GO:0051537">
    <property type="term" value="F:2 iron, 2 sulfur cluster binding"/>
    <property type="evidence" value="ECO:0007669"/>
    <property type="project" value="UniProtKB-KW"/>
</dbReference>
<keyword evidence="4" id="KW-0411">Iron-sulfur</keyword>
<keyword evidence="7" id="KW-1185">Reference proteome</keyword>
<keyword evidence="2" id="KW-0479">Metal-binding</keyword>
<protein>
    <submittedName>
        <fullName evidence="6">3-phenylpropionate/trans-cinnamate dioxygenase ferredoxin subunit</fullName>
    </submittedName>
</protein>
<dbReference type="Pfam" id="PF00355">
    <property type="entry name" value="Rieske"/>
    <property type="match status" value="1"/>
</dbReference>
<evidence type="ECO:0000256" key="1">
    <source>
        <dbReference type="ARBA" id="ARBA00022714"/>
    </source>
</evidence>
<evidence type="ECO:0000313" key="7">
    <source>
        <dbReference type="Proteomes" id="UP000181917"/>
    </source>
</evidence>
<dbReference type="OrthoDB" id="147178at2"/>
<dbReference type="STRING" id="37928.SAMN04489742_1287"/>
<evidence type="ECO:0000313" key="6">
    <source>
        <dbReference type="EMBL" id="SDQ48125.1"/>
    </source>
</evidence>
<dbReference type="Gene3D" id="2.102.10.10">
    <property type="entry name" value="Rieske [2Fe-2S] iron-sulphur domain"/>
    <property type="match status" value="1"/>
</dbReference>
<accession>A0A1H1B850</accession>
<dbReference type="Proteomes" id="UP000181917">
    <property type="component" value="Unassembled WGS sequence"/>
</dbReference>
<name>A0A1H1B850_9MICC</name>
<dbReference type="KEGG" id="acry:AC20117_10920"/>
<keyword evidence="6" id="KW-0223">Dioxygenase</keyword>
<evidence type="ECO:0000259" key="5">
    <source>
        <dbReference type="PROSITE" id="PS51296"/>
    </source>
</evidence>
<evidence type="ECO:0000256" key="4">
    <source>
        <dbReference type="ARBA" id="ARBA00023014"/>
    </source>
</evidence>
<dbReference type="PANTHER" id="PTHR21496">
    <property type="entry name" value="FERREDOXIN-RELATED"/>
    <property type="match status" value="1"/>
</dbReference>
<keyword evidence="3" id="KW-0408">Iron</keyword>